<sequence length="329" mass="37467">MITTFPSPEDLGLSPLHVVSVSGGKDSTATLLLALELHGQENVRAVFADNGNEHELTYDYVRYLEAAVDIPIKWVRRDFTELWWPRRDYVRDVWPTKGVAQEVVDRALRVFERGPTGIPFLDLCIIKARFPSRMAQFCTHELKIVPITEYLVDLHDSTGRQVWSWQGVRIEESAARRNKLQGTGACVLSYSEMGGGIHHYRPILRWPWQAVFEAHDAKGVQPNPLYRQGRQRVGCLCVNSGKDEILAWSRRDITHIERIDEWEDIVSEVSKRSNATFFPAPGDNDTARERGGIWQKVEWARTSRGGRQFSLLTDLAEPTACSSEYGLCE</sequence>
<accession>A0AAU7LDU6</accession>
<feature type="domain" description="Phosphoadenosine phosphosulphate reductase" evidence="1">
    <location>
        <begin position="137"/>
        <end position="236"/>
    </location>
</feature>
<dbReference type="InterPro" id="IPR002500">
    <property type="entry name" value="PAPS_reduct_dom"/>
</dbReference>
<dbReference type="InterPro" id="IPR014729">
    <property type="entry name" value="Rossmann-like_a/b/a_fold"/>
</dbReference>
<reference evidence="2" key="1">
    <citation type="submission" date="2024-05" db="EMBL/GenBank/DDBJ databases">
        <title>Transcriptome analysis of the degradation process of organic nitrogen by two heterotrophic nitrifying and aerobic denitrifying bacteria, Achromobacter sp. HNDS-1 and Enterobacter sp. HNDS-6.</title>
        <authorList>
            <person name="Huang Y."/>
        </authorList>
    </citation>
    <scope>NUCLEOTIDE SEQUENCE</scope>
    <source>
        <strain evidence="2">HNDS-1</strain>
    </source>
</reference>
<proteinExistence type="predicted"/>
<dbReference type="Gene3D" id="3.40.50.620">
    <property type="entry name" value="HUPs"/>
    <property type="match status" value="1"/>
</dbReference>
<dbReference type="GO" id="GO:0003824">
    <property type="term" value="F:catalytic activity"/>
    <property type="evidence" value="ECO:0007669"/>
    <property type="project" value="InterPro"/>
</dbReference>
<feature type="domain" description="Phosphoadenosine phosphosulphate reductase" evidence="1">
    <location>
        <begin position="17"/>
        <end position="78"/>
    </location>
</feature>
<dbReference type="InterPro" id="IPR050128">
    <property type="entry name" value="Sulfate_adenylyltrnsfr_sub2"/>
</dbReference>
<evidence type="ECO:0000313" key="2">
    <source>
        <dbReference type="EMBL" id="XBP00015.1"/>
    </source>
</evidence>
<gene>
    <name evidence="2" type="ORF">ABFG95_05935</name>
</gene>
<dbReference type="AlphaFoldDB" id="A0AAU7LDU6"/>
<organism evidence="2">
    <name type="scientific">Achromobacter sp. HNDS-1</name>
    <dbReference type="NCBI Taxonomy" id="3151598"/>
    <lineage>
        <taxon>Bacteria</taxon>
        <taxon>Pseudomonadati</taxon>
        <taxon>Pseudomonadota</taxon>
        <taxon>Betaproteobacteria</taxon>
        <taxon>Burkholderiales</taxon>
        <taxon>Alcaligenaceae</taxon>
        <taxon>Achromobacter</taxon>
    </lineage>
</organism>
<dbReference type="PANTHER" id="PTHR43196">
    <property type="entry name" value="SULFATE ADENYLYLTRANSFERASE SUBUNIT 2"/>
    <property type="match status" value="1"/>
</dbReference>
<dbReference type="EMBL" id="CP157584">
    <property type="protein sequence ID" value="XBP00015.1"/>
    <property type="molecule type" value="Genomic_DNA"/>
</dbReference>
<protein>
    <submittedName>
        <fullName evidence="2">Phosphoadenosine phosphosulfate reductase family protein</fullName>
    </submittedName>
</protein>
<dbReference type="Pfam" id="PF01507">
    <property type="entry name" value="PAPS_reduct"/>
    <property type="match status" value="2"/>
</dbReference>
<dbReference type="SUPFAM" id="SSF52402">
    <property type="entry name" value="Adenine nucleotide alpha hydrolases-like"/>
    <property type="match status" value="1"/>
</dbReference>
<dbReference type="PANTHER" id="PTHR43196:SF2">
    <property type="entry name" value="PHOSPHOADENOSINE PHOSPHOSULFATE REDUCTASE"/>
    <property type="match status" value="1"/>
</dbReference>
<dbReference type="RefSeq" id="WP_278992669.1">
    <property type="nucleotide sequence ID" value="NZ_CP157584.1"/>
</dbReference>
<dbReference type="KEGG" id="achh:ABFG95_05935"/>
<evidence type="ECO:0000259" key="1">
    <source>
        <dbReference type="Pfam" id="PF01507"/>
    </source>
</evidence>
<name>A0AAU7LDU6_9BURK</name>